<organism evidence="1">
    <name type="scientific">uncultured Mycobacterium sp</name>
    <dbReference type="NCBI Taxonomy" id="171292"/>
    <lineage>
        <taxon>Bacteria</taxon>
        <taxon>Bacillati</taxon>
        <taxon>Actinomycetota</taxon>
        <taxon>Actinomycetes</taxon>
        <taxon>Mycobacteriales</taxon>
        <taxon>Mycobacteriaceae</taxon>
        <taxon>Mycobacterium</taxon>
        <taxon>environmental samples</taxon>
    </lineage>
</organism>
<proteinExistence type="predicted"/>
<dbReference type="EMBL" id="FLQS01000023">
    <property type="protein sequence ID" value="SBS76056.1"/>
    <property type="molecule type" value="Genomic_DNA"/>
</dbReference>
<protein>
    <submittedName>
        <fullName evidence="1">Uncharacterized protein</fullName>
    </submittedName>
</protein>
<dbReference type="AlphaFoldDB" id="A0A1Y5PBG9"/>
<evidence type="ECO:0000313" key="1">
    <source>
        <dbReference type="EMBL" id="SBS76056.1"/>
    </source>
</evidence>
<sequence length="65" mass="6861">MAAVPASIALITPAECGGGEAGVDDSIPSDPLLRLYFSAGFAAAMDRHVHTEFPLTRDRLHPVVE</sequence>
<name>A0A1Y5PBG9_9MYCO</name>
<reference evidence="1" key="1">
    <citation type="submission" date="2016-03" db="EMBL/GenBank/DDBJ databases">
        <authorList>
            <person name="Ploux O."/>
        </authorList>
    </citation>
    <scope>NUCLEOTIDE SEQUENCE</scope>
    <source>
        <strain evidence="1">UC10</strain>
    </source>
</reference>
<accession>A0A1Y5PBG9</accession>
<gene>
    <name evidence="1" type="ORF">MHPYR_30053</name>
</gene>